<dbReference type="EMBL" id="FQWS01000001">
    <property type="protein sequence ID" value="SHG93231.1"/>
    <property type="molecule type" value="Genomic_DNA"/>
</dbReference>
<dbReference type="OrthoDB" id="679547at2"/>
<gene>
    <name evidence="2" type="ORF">SAMN05444148_1301</name>
</gene>
<evidence type="ECO:0000313" key="2">
    <source>
        <dbReference type="EMBL" id="SHG93231.1"/>
    </source>
</evidence>
<keyword evidence="1" id="KW-0732">Signal</keyword>
<proteinExistence type="predicted"/>
<dbReference type="Proteomes" id="UP000184522">
    <property type="component" value="Unassembled WGS sequence"/>
</dbReference>
<evidence type="ECO:0008006" key="4">
    <source>
        <dbReference type="Google" id="ProtNLM"/>
    </source>
</evidence>
<accession>A0A1M5NUL8</accession>
<dbReference type="Gene3D" id="2.60.40.1930">
    <property type="match status" value="1"/>
</dbReference>
<sequence length="831" mass="94796">MSINFRISLLILLFFNELSFAQNKKDFNKTALAEKIYLQLDHKIYTTNKTVWFKAILVNTATHSTKFSSGVLYVDLINSDNEIVESKIIKVANGIGNGYFDLERGYKSGTYQVRAYTEWNKNFDNNFITKKTISIFAETKIREKNRLKNDIEVTKNRQTKNDSIILKFFPEGGKLIANLENKIGFKSTSINGKGFAAQGEIIDEKGNIIAKFKSNRLGLGSFVLPPISSSEVYQAKLQNYEKTFVYPLPKTYSQGYLLSMTSRKDFIVATIKHNTELNAEIKLSVALRGKIYFEEKANLIDGRYIFTLPKILFPEGVLEIKLLSQSSKPIAERLYFNNRKSYRLSLDAKIAINKISKRENIDIVLKTKNHRDSIVQANSSVLVLDKNLYGKFEASKENILTYFLLSSDIKGEIEEASAYFNENSDLNIDDLLLTQGWRNYKYSESPKKIQYTMESGLQLRGVINKKSVKAKRNNLDIVLMTFGDDSSVYAGNVDVPSNFNFQIGDLYGGERKLIIKPYGITEKESKDYKISLTKNEKLKPNFIFNEVKNFEEEKDSLIKEIVAVNEIKKSIENKYFTDIKGVNQLDEVIVDAYKMTPKRKEVFDKYGKPDVIIDGKEINEKTNKYSTGLYSNLIGFHDKVFIRRDALRNYYAETTNGGKGHVNMVLVDGVAVTPDNYLLIQRIDPKEVTSFEIIDNPFRARQLYATIYGTYPYGEFQASIISIYTKAGKGLFGALDIDKTLNVQTIEAFTIEKEFYVPDYTNATARSFFEPDFRSTIYWNPNVVNKSGEPKNISFSHSDDSGDFIVVIEAITEDGKIGYKTLEYSVAETKD</sequence>
<dbReference type="AlphaFoldDB" id="A0A1M5NUL8"/>
<protein>
    <recommendedName>
        <fullName evidence="4">MG2 domain-containing protein</fullName>
    </recommendedName>
</protein>
<organism evidence="2 3">
    <name type="scientific">Winogradskyella jejuensis</name>
    <dbReference type="NCBI Taxonomy" id="1089305"/>
    <lineage>
        <taxon>Bacteria</taxon>
        <taxon>Pseudomonadati</taxon>
        <taxon>Bacteroidota</taxon>
        <taxon>Flavobacteriia</taxon>
        <taxon>Flavobacteriales</taxon>
        <taxon>Flavobacteriaceae</taxon>
        <taxon>Winogradskyella</taxon>
    </lineage>
</organism>
<evidence type="ECO:0000256" key="1">
    <source>
        <dbReference type="SAM" id="SignalP"/>
    </source>
</evidence>
<dbReference type="RefSeq" id="WP_073084439.1">
    <property type="nucleotide sequence ID" value="NZ_FQWS01000001.1"/>
</dbReference>
<dbReference type="STRING" id="1089305.SAMN05444148_1301"/>
<feature type="chain" id="PRO_5012251700" description="MG2 domain-containing protein" evidence="1">
    <location>
        <begin position="22"/>
        <end position="831"/>
    </location>
</feature>
<evidence type="ECO:0000313" key="3">
    <source>
        <dbReference type="Proteomes" id="UP000184522"/>
    </source>
</evidence>
<name>A0A1M5NUL8_9FLAO</name>
<feature type="signal peptide" evidence="1">
    <location>
        <begin position="1"/>
        <end position="21"/>
    </location>
</feature>
<keyword evidence="3" id="KW-1185">Reference proteome</keyword>
<reference evidence="3" key="1">
    <citation type="submission" date="2016-11" db="EMBL/GenBank/DDBJ databases">
        <authorList>
            <person name="Varghese N."/>
            <person name="Submissions S."/>
        </authorList>
    </citation>
    <scope>NUCLEOTIDE SEQUENCE [LARGE SCALE GENOMIC DNA]</scope>
    <source>
        <strain evidence="3">DSM 25330</strain>
    </source>
</reference>